<feature type="compositionally biased region" description="Low complexity" evidence="8">
    <location>
        <begin position="1438"/>
        <end position="1450"/>
    </location>
</feature>
<dbReference type="InterPro" id="IPR002919">
    <property type="entry name" value="TIL_dom"/>
</dbReference>
<feature type="disulfide bond" evidence="7">
    <location>
        <begin position="2354"/>
        <end position="2403"/>
    </location>
</feature>
<dbReference type="PROSITE" id="PS50184">
    <property type="entry name" value="VWFC_2"/>
    <property type="match status" value="2"/>
</dbReference>
<organism evidence="12 13">
    <name type="scientific">Cottoperca gobio</name>
    <name type="common">Frogmouth</name>
    <name type="synonym">Aphritis gobio</name>
    <dbReference type="NCBI Taxonomy" id="56716"/>
    <lineage>
        <taxon>Eukaryota</taxon>
        <taxon>Metazoa</taxon>
        <taxon>Chordata</taxon>
        <taxon>Craniata</taxon>
        <taxon>Vertebrata</taxon>
        <taxon>Euteleostomi</taxon>
        <taxon>Actinopterygii</taxon>
        <taxon>Neopterygii</taxon>
        <taxon>Teleostei</taxon>
        <taxon>Neoteleostei</taxon>
        <taxon>Acanthomorphata</taxon>
        <taxon>Eupercaria</taxon>
        <taxon>Perciformes</taxon>
        <taxon>Notothenioidei</taxon>
        <taxon>Bovichtidae</taxon>
        <taxon>Cottoperca</taxon>
    </lineage>
</organism>
<dbReference type="Pfam" id="PF00094">
    <property type="entry name" value="VWD"/>
    <property type="match status" value="4"/>
</dbReference>
<keyword evidence="5 7" id="KW-1015">Disulfide bond</keyword>
<dbReference type="FunFam" id="2.10.25.10:FF:000674">
    <property type="entry name" value="Mucin-2"/>
    <property type="match status" value="1"/>
</dbReference>
<dbReference type="PROSITE" id="PS01225">
    <property type="entry name" value="CTCK_2"/>
    <property type="match status" value="1"/>
</dbReference>
<dbReference type="InterPro" id="IPR001846">
    <property type="entry name" value="VWF_type-D"/>
</dbReference>
<comment type="caution">
    <text evidence="7">Lacks conserved residue(s) required for the propagation of feature annotation.</text>
</comment>
<dbReference type="InterPro" id="IPR014853">
    <property type="entry name" value="VWF/SSPO/ZAN-like_Cys-rich_dom"/>
</dbReference>
<feature type="region of interest" description="Disordered" evidence="8">
    <location>
        <begin position="1294"/>
        <end position="1618"/>
    </location>
</feature>
<evidence type="ECO:0000259" key="9">
    <source>
        <dbReference type="PROSITE" id="PS01225"/>
    </source>
</evidence>
<feature type="compositionally biased region" description="Low complexity" evidence="8">
    <location>
        <begin position="1382"/>
        <end position="1430"/>
    </location>
</feature>
<dbReference type="InterPro" id="IPR050780">
    <property type="entry name" value="Mucin_vWF_Thrombospondin_sf"/>
</dbReference>
<gene>
    <name evidence="13" type="primary">LOC115009409</name>
</gene>
<dbReference type="Pfam" id="PF23244">
    <property type="entry name" value="VWF"/>
    <property type="match status" value="1"/>
</dbReference>
<feature type="compositionally biased region" description="Basic and acidic residues" evidence="8">
    <location>
        <begin position="8"/>
        <end position="23"/>
    </location>
</feature>
<dbReference type="PANTHER" id="PTHR11339:SF371">
    <property type="entry name" value="MUCIN-2"/>
    <property type="match status" value="1"/>
</dbReference>
<dbReference type="Gene3D" id="2.10.25.10">
    <property type="entry name" value="Laminin"/>
    <property type="match status" value="4"/>
</dbReference>
<evidence type="ECO:0000256" key="7">
    <source>
        <dbReference type="PROSITE-ProRule" id="PRU00039"/>
    </source>
</evidence>
<name>A0A6J2PV01_COTGO</name>
<evidence type="ECO:0000256" key="6">
    <source>
        <dbReference type="ARBA" id="ARBA00023180"/>
    </source>
</evidence>
<dbReference type="SMART" id="SM00832">
    <property type="entry name" value="C8"/>
    <property type="match status" value="4"/>
</dbReference>
<feature type="compositionally biased region" description="Pro residues" evidence="8">
    <location>
        <begin position="1553"/>
        <end position="1566"/>
    </location>
</feature>
<proteinExistence type="predicted"/>
<evidence type="ECO:0000256" key="5">
    <source>
        <dbReference type="ARBA" id="ARBA00023157"/>
    </source>
</evidence>
<evidence type="ECO:0000256" key="4">
    <source>
        <dbReference type="ARBA" id="ARBA00022737"/>
    </source>
</evidence>
<evidence type="ECO:0000256" key="1">
    <source>
        <dbReference type="ARBA" id="ARBA00004613"/>
    </source>
</evidence>
<keyword evidence="4" id="KW-0677">Repeat</keyword>
<dbReference type="PROSITE" id="PS01185">
    <property type="entry name" value="CTCK_1"/>
    <property type="match status" value="1"/>
</dbReference>
<dbReference type="Pfam" id="PF25962">
    <property type="entry name" value="TIL_OTOGL_Mucin"/>
    <property type="match status" value="1"/>
</dbReference>
<dbReference type="InterPro" id="IPR058753">
    <property type="entry name" value="TIL_OTOGL_Mucin"/>
</dbReference>
<feature type="domain" description="VWFD" evidence="11">
    <location>
        <begin position="45"/>
        <end position="215"/>
    </location>
</feature>
<evidence type="ECO:0000313" key="13">
    <source>
        <dbReference type="RefSeq" id="XP_029289229.1"/>
    </source>
</evidence>
<dbReference type="KEGG" id="cgob:115009409"/>
<dbReference type="SMART" id="SM00214">
    <property type="entry name" value="VWC"/>
    <property type="match status" value="3"/>
</dbReference>
<dbReference type="PANTHER" id="PTHR11339">
    <property type="entry name" value="EXTRACELLULAR MATRIX GLYCOPROTEIN RELATED"/>
    <property type="match status" value="1"/>
</dbReference>
<dbReference type="PROSITE" id="PS01208">
    <property type="entry name" value="VWFC_1"/>
    <property type="match status" value="1"/>
</dbReference>
<dbReference type="CDD" id="cd19941">
    <property type="entry name" value="TIL"/>
    <property type="match status" value="4"/>
</dbReference>
<keyword evidence="6" id="KW-0325">Glycoprotein</keyword>
<dbReference type="InterPro" id="IPR036084">
    <property type="entry name" value="Ser_inhib-like_sf"/>
</dbReference>
<feature type="domain" description="CTCK" evidence="9">
    <location>
        <begin position="2333"/>
        <end position="2427"/>
    </location>
</feature>
<dbReference type="Pfam" id="PF01826">
    <property type="entry name" value="TIL"/>
    <property type="match status" value="2"/>
</dbReference>
<feature type="compositionally biased region" description="Low complexity" evidence="8">
    <location>
        <begin position="1458"/>
        <end position="1511"/>
    </location>
</feature>
<dbReference type="Proteomes" id="UP000504630">
    <property type="component" value="Chromosome 6"/>
</dbReference>
<feature type="disulfide bond" evidence="7">
    <location>
        <begin position="2365"/>
        <end position="2419"/>
    </location>
</feature>
<feature type="domain" description="VWFD" evidence="11">
    <location>
        <begin position="1754"/>
        <end position="1937"/>
    </location>
</feature>
<dbReference type="PROSITE" id="PS51233">
    <property type="entry name" value="VWFD"/>
    <property type="match status" value="4"/>
</dbReference>
<dbReference type="FunFam" id="2.10.25.10:FF:000153">
    <property type="entry name" value="MUC5B isoform 1"/>
    <property type="match status" value="1"/>
</dbReference>
<dbReference type="InParanoid" id="A0A6J2PV01"/>
<evidence type="ECO:0000313" key="12">
    <source>
        <dbReference type="Proteomes" id="UP000504630"/>
    </source>
</evidence>
<dbReference type="SUPFAM" id="SSF57567">
    <property type="entry name" value="Serine protease inhibitors"/>
    <property type="match status" value="4"/>
</dbReference>
<feature type="region of interest" description="Disordered" evidence="8">
    <location>
        <begin position="1219"/>
        <end position="1270"/>
    </location>
</feature>
<sequence length="2443" mass="268513">MPPPAVRRVNDRASRSTCEEDGRHDGRTISVINVQARQVHNHVSSICSTWGREHFKTFDGDVFQFPGMCEYNLASDCHEFYQEFSVHMKRTVKDGNPTVSHVVVTINDFLFFLSNDKVTVNDIPVKLPYYNAGVQVERNAVNIKLQSKVGLTVMWNGDDAVMVELDTDYANRTCGLCGDFNGVPVHNELIHNGRKISPIEFGNKQKVHRPNDVCEDPNEEEEEESLEAVLESCKEFQTTCTQLLRSEPWSSCTNLINPEPYIRACVQDMCGCANNTNHFCVCSTLSEFSRQCSHAGGQPPNWRTPQFCAKKCPFNMVYEESGSPCMDTCTLLDTSSLCEDHKIDGCYCPPGTVFDDISMRGCVAQSECQCKHNKIFNSGEVYRQDTKECTCVEGRWACTSLQTPSTCALEEGSHLTTFDGKTYTFHGDCYYTLAKDHASPKFTILVQLVPCANQEFDTCLKSVKILLNNDRNNVLMFTSDGTVKQNMQPISLPYHSGDVNIFHASSFHIMLQTSFGLQIQIQHVPVMQVYVSLEQSYRAKTRGLCGNYNMVLSDDMKTPQGIVEGTSATFSNSWKANYMCRDREERLEDPCSLSVENERYAKHWCALLLSPDSSFAQCRSVVDPEMYYKRCTYASCNCEKSEDCLCAVFSSYARACASKGVFLTDWRENVCDKYTRSCPSSQIFSYKHQRCQLTCRSLGTMQQSCTSDFLPVDGCSCSEGLYLNENGICVPMEKCPCYHNEVYIKSGKSINIKDEHCVCTNGILHCHSWRARSSTCSGPKQFFNCSAAATGEMGLHCARTCLNLNSDDCASTECESGCRCPAGLLEDGKGSCVKEKECPCKHDGRTYAPGSQISEQCNLCTCQSGSWECTEKKCPKTCTIYGSGHYNTFDQRTYGFQGHCAYVAVKNKCGNKTVLHNFGVITENVPCGSTGTTCSKTIRIQLGRKEIKLSKGKYEVSSLELGAEIQYTIRKVGLYLVIESAIGLSVLWDGKTTVRIILEPQHSGELCGLCGDFDGDGQNDFTTQGQLVVSNPIEFANSWKVSNQCPDVDVKADPCGARPNRHPWSKMMCSIITGNTFKECHTKVDPLPFYDNCVKDSCACDSGGDCECFCSAVAAYAQACNDASVCVAWRTPEICPVFCDYYNKPGECKWHYNPCHKPCYKTCLSPNETCSKPLPNLEGCYPVCPEDKPIFDEDTGMCVEECQGCFFNNTRYEENDVIFNTPSTTTPTEPTTTTTTEEPTTTPPTEPPTTTTEEPTTTTQSTTPATQSTTPCIPTCEWSEWYDIRVCCEICTPVNSSTTPPATTPPTKPTITTTTTTTTTKEPTETTQSTTTPTEPPTTTTKEPTTTTQSTTTPTVPTTTTTKEPTTTTQSTTTPTEPPTTTPTKEPTTTTPSTTTPTVPTATTTKETIGTTTLGTTPTEPTTTTTEEPTTTPPTEPPTTTTKEPTSEPTTIPPTEPPTTTTTTTTKEPTTTTPPTEPTTTTTEEPTTTTQSTTEPPTTTTTTTTTTEEPTTTPPTEPPTTTTKERTTTIATTTPEEPTTTTQSTTTTEEPTTTPPTEPPTKPTTTPPTTEEPTTTTQSTTTTEEPTITTQATTPATGTTTETLVTGPTLAPSVPSTTELVVPTTTECICVFNGTHYRPGAVIFDMQHIGAGMCLTMICSNICEFQNTSVLCSTTTVPTVTPPPPIPTCPEWNVTQNETFFICNCTMAKCIENNTIEIVSYNCPPLENITCSNGKEPVIVTDDVTCCRHYVCDCVCEGWGDPHYITFDGLFYSYQGNCTYVLMEEKVPNHKLNIYIDNVLCDPTEDVSCPRSIIISYKSKVVTLINHNLLGEAQLEAVINGARLKLPYSQHGIKIVETGINLILEIRLLEVVITFGITGFSVTLPYKKFGSNTQGHCGTCNNNQADDCMLPGGQLVPNCAVMADHWLAKHIYQPNCNIPSVVPTNKPEPPPTSTPCKPDSICHLLKSRLFAACHPFVSPENFYQGCVYDSCHVSNPVVECTSLQTYAAACAQAGVCLHWRNHTTLCASNCPSNKVYKPCGPAEQPTCEDKSNEPTMNYTTEGCFCPDGMKLFNKDSAICVEKCGCLDPEGNPREFNEKFEYKCQNCICDESTKTVICKPKVCSTPPVTNCTGPGLVLVSQTDPSDSCCSIFVCQCHINTCPAIDMNCPVGYLPVVGVPEGKCCPKRKCEAKRVCVYKGSEYQHGSAVPAPPCQECVCINEVDPFSGLLKIQCEFQKCDKNCDLGYKFVEANSDECCGKCVQTHCVVHLNDTKELLQPGDTWSPPENKCQYYTCINVADTLTTFSSQIVCPPFQQNNCQPGTVQTAANGCCTLCVEREKACKTVAMKTLVSHKGCQAYQEVDMPYCEGSCNTFTMYSKEAAAMQHSCSCCRETRSSNRTVDLHCLNGDVVPYSYIHVEECGCGHTECTRPASQHARRRRSFTLV</sequence>
<keyword evidence="12" id="KW-1185">Reference proteome</keyword>
<reference evidence="13" key="1">
    <citation type="submission" date="2025-08" db="UniProtKB">
        <authorList>
            <consortium name="RefSeq"/>
        </authorList>
    </citation>
    <scope>IDENTIFICATION</scope>
</reference>
<keyword evidence="3" id="KW-0732">Signal</keyword>
<evidence type="ECO:0000259" key="11">
    <source>
        <dbReference type="PROSITE" id="PS51233"/>
    </source>
</evidence>
<evidence type="ECO:0000256" key="2">
    <source>
        <dbReference type="ARBA" id="ARBA00022525"/>
    </source>
</evidence>
<dbReference type="RefSeq" id="XP_029289229.1">
    <property type="nucleotide sequence ID" value="XM_029433369.1"/>
</dbReference>
<evidence type="ECO:0000259" key="10">
    <source>
        <dbReference type="PROSITE" id="PS50184"/>
    </source>
</evidence>
<feature type="disulfide bond" evidence="7">
    <location>
        <begin position="2369"/>
        <end position="2421"/>
    </location>
</feature>
<dbReference type="GeneID" id="115009409"/>
<dbReference type="Pfam" id="PF08742">
    <property type="entry name" value="C8"/>
    <property type="match status" value="4"/>
</dbReference>
<feature type="compositionally biased region" description="Low complexity" evidence="8">
    <location>
        <begin position="1221"/>
        <end position="1240"/>
    </location>
</feature>
<accession>A0A6J2PV01</accession>
<evidence type="ECO:0000256" key="3">
    <source>
        <dbReference type="ARBA" id="ARBA00022729"/>
    </source>
</evidence>
<feature type="compositionally biased region" description="Low complexity" evidence="8">
    <location>
        <begin position="1528"/>
        <end position="1552"/>
    </location>
</feature>
<dbReference type="GO" id="GO:0005576">
    <property type="term" value="C:extracellular region"/>
    <property type="evidence" value="ECO:0007669"/>
    <property type="project" value="UniProtKB-SubCell"/>
</dbReference>
<keyword evidence="2" id="KW-0964">Secreted</keyword>
<feature type="domain" description="VWFD" evidence="11">
    <location>
        <begin position="876"/>
        <end position="1046"/>
    </location>
</feature>
<dbReference type="SMART" id="SM00215">
    <property type="entry name" value="VWC_out"/>
    <property type="match status" value="2"/>
</dbReference>
<feature type="domain" description="VWFC" evidence="10">
    <location>
        <begin position="2192"/>
        <end position="2260"/>
    </location>
</feature>
<dbReference type="SMART" id="SM00041">
    <property type="entry name" value="CT"/>
    <property type="match status" value="1"/>
</dbReference>
<dbReference type="SMART" id="SM00216">
    <property type="entry name" value="VWD"/>
    <property type="match status" value="4"/>
</dbReference>
<dbReference type="OrthoDB" id="160294at2759"/>
<feature type="compositionally biased region" description="Low complexity" evidence="8">
    <location>
        <begin position="1309"/>
        <end position="1375"/>
    </location>
</feature>
<dbReference type="InterPro" id="IPR001007">
    <property type="entry name" value="VWF_dom"/>
</dbReference>
<evidence type="ECO:0000256" key="8">
    <source>
        <dbReference type="SAM" id="MobiDB-lite"/>
    </source>
</evidence>
<feature type="region of interest" description="Disordered" evidence="8">
    <location>
        <begin position="1"/>
        <end position="23"/>
    </location>
</feature>
<feature type="compositionally biased region" description="Low complexity" evidence="8">
    <location>
        <begin position="1567"/>
        <end position="1609"/>
    </location>
</feature>
<feature type="domain" description="VWFC" evidence="10">
    <location>
        <begin position="2085"/>
        <end position="2154"/>
    </location>
</feature>
<comment type="subcellular location">
    <subcellularLocation>
        <location evidence="1">Secreted</location>
    </subcellularLocation>
</comment>
<feature type="domain" description="VWFD" evidence="11">
    <location>
        <begin position="405"/>
        <end position="581"/>
    </location>
</feature>
<protein>
    <submittedName>
        <fullName evidence="13">Mucin-2-like</fullName>
    </submittedName>
</protein>
<dbReference type="InterPro" id="IPR006207">
    <property type="entry name" value="Cys_knot_C"/>
</dbReference>
<feature type="compositionally biased region" description="Low complexity" evidence="8">
    <location>
        <begin position="1248"/>
        <end position="1270"/>
    </location>
</feature>